<keyword evidence="5" id="KW-1185">Reference proteome</keyword>
<proteinExistence type="predicted"/>
<feature type="domain" description="Pyridoxamine 5'-phosphate oxidase N-terminal" evidence="3">
    <location>
        <begin position="27"/>
        <end position="147"/>
    </location>
</feature>
<dbReference type="Pfam" id="PF01243">
    <property type="entry name" value="PNPOx_N"/>
    <property type="match status" value="1"/>
</dbReference>
<keyword evidence="1" id="KW-0560">Oxidoreductase</keyword>
<evidence type="ECO:0000259" key="3">
    <source>
        <dbReference type="Pfam" id="PF01243"/>
    </source>
</evidence>
<evidence type="ECO:0000256" key="1">
    <source>
        <dbReference type="ARBA" id="ARBA00023002"/>
    </source>
</evidence>
<dbReference type="Proteomes" id="UP000553209">
    <property type="component" value="Unassembled WGS sequence"/>
</dbReference>
<dbReference type="RefSeq" id="WP_061081075.1">
    <property type="nucleotide sequence ID" value="NZ_JAAXPG010000016.1"/>
</dbReference>
<gene>
    <name evidence="4" type="ORF">HGB44_17955</name>
</gene>
<dbReference type="AlphaFoldDB" id="A0A7X6RR34"/>
<dbReference type="SUPFAM" id="SSF50475">
    <property type="entry name" value="FMN-binding split barrel"/>
    <property type="match status" value="1"/>
</dbReference>
<reference evidence="4 5" key="1">
    <citation type="submission" date="2020-04" db="EMBL/GenBank/DDBJ databases">
        <title>MicrobeNet Type strains.</title>
        <authorList>
            <person name="Nicholson A.C."/>
        </authorList>
    </citation>
    <scope>NUCLEOTIDE SEQUENCE [LARGE SCALE GENOMIC DNA]</scope>
    <source>
        <strain evidence="4 5">ATCC 23612</strain>
    </source>
</reference>
<dbReference type="GO" id="GO:0070967">
    <property type="term" value="F:coenzyme F420 binding"/>
    <property type="evidence" value="ECO:0007669"/>
    <property type="project" value="TreeGrafter"/>
</dbReference>
<accession>A0A7X6RR34</accession>
<dbReference type="PANTHER" id="PTHR35176:SF4">
    <property type="entry name" value="PYRIDOXAMINE 5'-PHOSPHATE OXIDASE-RELATED FMN-BINDING"/>
    <property type="match status" value="1"/>
</dbReference>
<dbReference type="GO" id="GO:0005829">
    <property type="term" value="C:cytosol"/>
    <property type="evidence" value="ECO:0007669"/>
    <property type="project" value="TreeGrafter"/>
</dbReference>
<dbReference type="InterPro" id="IPR052019">
    <property type="entry name" value="F420H2_bilvrd_red/Heme_oxyg"/>
</dbReference>
<feature type="region of interest" description="Disordered" evidence="2">
    <location>
        <begin position="118"/>
        <end position="137"/>
    </location>
</feature>
<dbReference type="EMBL" id="JAAXPG010000016">
    <property type="protein sequence ID" value="NKY99535.1"/>
    <property type="molecule type" value="Genomic_DNA"/>
</dbReference>
<sequence>MFPSPQAQSLTNEAPGVWEEVLPHLAESAATCWLTVTRADGHPHTRPLLAVWVDGQPFFASGEGTAKSRLLAASPQVSLAFTTGLMDVVVEGTAERVQDPGLLGRVAAAYAERHGWAPASGDGGLTGPEGAPTAGPPPYRVFTIPPSTVFAFPVSELPHGPTRWRFDVWP</sequence>
<evidence type="ECO:0000256" key="2">
    <source>
        <dbReference type="SAM" id="MobiDB-lite"/>
    </source>
</evidence>
<evidence type="ECO:0000313" key="5">
    <source>
        <dbReference type="Proteomes" id="UP000553209"/>
    </source>
</evidence>
<protein>
    <submittedName>
        <fullName evidence="4">Pyridoxamine 5'-phosphate oxidase family protein</fullName>
    </submittedName>
</protein>
<name>A0A7X6RR34_9ACTN</name>
<organism evidence="4 5">
    <name type="scientific">Nocardiopsis alborubida</name>
    <dbReference type="NCBI Taxonomy" id="146802"/>
    <lineage>
        <taxon>Bacteria</taxon>
        <taxon>Bacillati</taxon>
        <taxon>Actinomycetota</taxon>
        <taxon>Actinomycetes</taxon>
        <taxon>Streptosporangiales</taxon>
        <taxon>Nocardiopsidaceae</taxon>
        <taxon>Nocardiopsis</taxon>
    </lineage>
</organism>
<dbReference type="InterPro" id="IPR012349">
    <property type="entry name" value="Split_barrel_FMN-bd"/>
</dbReference>
<dbReference type="GO" id="GO:0016627">
    <property type="term" value="F:oxidoreductase activity, acting on the CH-CH group of donors"/>
    <property type="evidence" value="ECO:0007669"/>
    <property type="project" value="TreeGrafter"/>
</dbReference>
<dbReference type="Gene3D" id="2.30.110.10">
    <property type="entry name" value="Electron Transport, Fmn-binding Protein, Chain A"/>
    <property type="match status" value="1"/>
</dbReference>
<evidence type="ECO:0000313" key="4">
    <source>
        <dbReference type="EMBL" id="NKY99535.1"/>
    </source>
</evidence>
<dbReference type="PANTHER" id="PTHR35176">
    <property type="entry name" value="HEME OXYGENASE HI_0854-RELATED"/>
    <property type="match status" value="1"/>
</dbReference>
<dbReference type="InterPro" id="IPR011576">
    <property type="entry name" value="Pyridox_Oxase_N"/>
</dbReference>
<comment type="caution">
    <text evidence="4">The sequence shown here is derived from an EMBL/GenBank/DDBJ whole genome shotgun (WGS) entry which is preliminary data.</text>
</comment>